<dbReference type="Ensembl" id="ENSSPAT00000006337.1">
    <property type="protein sequence ID" value="ENSSPAP00000006210.1"/>
    <property type="gene ID" value="ENSSPAG00000004798.1"/>
</dbReference>
<evidence type="ECO:0000313" key="2">
    <source>
        <dbReference type="Ensembl" id="ENSSPAP00000006210.1"/>
    </source>
</evidence>
<name>A0A3B4ZCG9_9TELE</name>
<feature type="region of interest" description="Disordered" evidence="1">
    <location>
        <begin position="1"/>
        <end position="22"/>
    </location>
</feature>
<protein>
    <submittedName>
        <fullName evidence="2">Uncharacterized protein</fullName>
    </submittedName>
</protein>
<proteinExistence type="predicted"/>
<organism evidence="2">
    <name type="scientific">Stegastes partitus</name>
    <name type="common">bicolor damselfish</name>
    <dbReference type="NCBI Taxonomy" id="144197"/>
    <lineage>
        <taxon>Eukaryota</taxon>
        <taxon>Metazoa</taxon>
        <taxon>Chordata</taxon>
        <taxon>Craniata</taxon>
        <taxon>Vertebrata</taxon>
        <taxon>Euteleostomi</taxon>
        <taxon>Actinopterygii</taxon>
        <taxon>Neopterygii</taxon>
        <taxon>Teleostei</taxon>
        <taxon>Neoteleostei</taxon>
        <taxon>Acanthomorphata</taxon>
        <taxon>Ovalentaria</taxon>
        <taxon>Pomacentridae</taxon>
        <taxon>Stegastes</taxon>
    </lineage>
</organism>
<dbReference type="STRING" id="144197.ENSSPAP00000006210"/>
<reference evidence="2" key="1">
    <citation type="submission" date="2023-09" db="UniProtKB">
        <authorList>
            <consortium name="Ensembl"/>
        </authorList>
    </citation>
    <scope>IDENTIFICATION</scope>
</reference>
<dbReference type="AlphaFoldDB" id="A0A3B4ZCG9"/>
<sequence>ANDNKSIDRPGPARPEDQQPSPYIAAEPFYLYSYELTVPALYPSSPDVWASYPLYPAELSPALPPAFTYPSSEQTPASRCFAPTRRVNHRDAFLSFYPPKHETRSRGCE</sequence>
<accession>A0A3B4ZCG9</accession>
<evidence type="ECO:0000256" key="1">
    <source>
        <dbReference type="SAM" id="MobiDB-lite"/>
    </source>
</evidence>